<evidence type="ECO:0000256" key="3">
    <source>
        <dbReference type="ARBA" id="ARBA00022475"/>
    </source>
</evidence>
<evidence type="ECO:0000256" key="2">
    <source>
        <dbReference type="ARBA" id="ARBA00022448"/>
    </source>
</evidence>
<comment type="similarity">
    <text evidence="7">Belongs to the binding-protein-dependent transport system permease family.</text>
</comment>
<keyword evidence="3" id="KW-1003">Cell membrane</keyword>
<feature type="domain" description="ABC transmembrane type-1" evidence="8">
    <location>
        <begin position="87"/>
        <end position="300"/>
    </location>
</feature>
<evidence type="ECO:0000313" key="10">
    <source>
        <dbReference type="Proteomes" id="UP000061839"/>
    </source>
</evidence>
<dbReference type="SUPFAM" id="SSF161098">
    <property type="entry name" value="MetI-like"/>
    <property type="match status" value="1"/>
</dbReference>
<dbReference type="PROSITE" id="PS50928">
    <property type="entry name" value="ABC_TM1"/>
    <property type="match status" value="1"/>
</dbReference>
<dbReference type="InterPro" id="IPR000515">
    <property type="entry name" value="MetI-like"/>
</dbReference>
<dbReference type="OrthoDB" id="3362513at2"/>
<dbReference type="EMBL" id="CP011005">
    <property type="protein sequence ID" value="AJT40577.1"/>
    <property type="molecule type" value="Genomic_DNA"/>
</dbReference>
<dbReference type="GO" id="GO:0005886">
    <property type="term" value="C:plasma membrane"/>
    <property type="evidence" value="ECO:0007669"/>
    <property type="project" value="UniProtKB-SubCell"/>
</dbReference>
<dbReference type="RefSeq" id="WP_052663515.1">
    <property type="nucleotide sequence ID" value="NZ_CP011005.1"/>
</dbReference>
<feature type="transmembrane region" description="Helical" evidence="7">
    <location>
        <begin position="91"/>
        <end position="112"/>
    </location>
</feature>
<feature type="transmembrane region" description="Helical" evidence="7">
    <location>
        <begin position="232"/>
        <end position="253"/>
    </location>
</feature>
<evidence type="ECO:0000313" key="9">
    <source>
        <dbReference type="EMBL" id="AJT40577.1"/>
    </source>
</evidence>
<evidence type="ECO:0000259" key="8">
    <source>
        <dbReference type="PROSITE" id="PS50928"/>
    </source>
</evidence>
<proteinExistence type="inferred from homology"/>
<dbReference type="AlphaFoldDB" id="A0A0D4BVX5"/>
<dbReference type="PANTHER" id="PTHR30193:SF37">
    <property type="entry name" value="INNER MEMBRANE ABC TRANSPORTER PERMEASE PROTEIN YCJO"/>
    <property type="match status" value="1"/>
</dbReference>
<dbReference type="CDD" id="cd06261">
    <property type="entry name" value="TM_PBP2"/>
    <property type="match status" value="1"/>
</dbReference>
<comment type="subcellular location">
    <subcellularLocation>
        <location evidence="1 7">Cell membrane</location>
        <topology evidence="1 7">Multi-pass membrane protein</topology>
    </subcellularLocation>
</comment>
<dbReference type="PATRIC" id="fig|1618207.4.peg.357"/>
<dbReference type="Proteomes" id="UP000061839">
    <property type="component" value="Chromosome"/>
</dbReference>
<dbReference type="Pfam" id="PF00528">
    <property type="entry name" value="BPD_transp_1"/>
    <property type="match status" value="1"/>
</dbReference>
<feature type="transmembrane region" description="Helical" evidence="7">
    <location>
        <begin position="30"/>
        <end position="58"/>
    </location>
</feature>
<dbReference type="InterPro" id="IPR035906">
    <property type="entry name" value="MetI-like_sf"/>
</dbReference>
<dbReference type="GO" id="GO:0055085">
    <property type="term" value="P:transmembrane transport"/>
    <property type="evidence" value="ECO:0007669"/>
    <property type="project" value="InterPro"/>
</dbReference>
<keyword evidence="10" id="KW-1185">Reference proteome</keyword>
<evidence type="ECO:0000256" key="7">
    <source>
        <dbReference type="RuleBase" id="RU363032"/>
    </source>
</evidence>
<dbReference type="PANTHER" id="PTHR30193">
    <property type="entry name" value="ABC TRANSPORTER PERMEASE PROTEIN"/>
    <property type="match status" value="1"/>
</dbReference>
<dbReference type="KEGG" id="ari:UM93_01745"/>
<dbReference type="Gene3D" id="1.10.3720.10">
    <property type="entry name" value="MetI-like"/>
    <property type="match status" value="1"/>
</dbReference>
<keyword evidence="4 7" id="KW-0812">Transmembrane</keyword>
<evidence type="ECO:0000256" key="1">
    <source>
        <dbReference type="ARBA" id="ARBA00004651"/>
    </source>
</evidence>
<evidence type="ECO:0000256" key="5">
    <source>
        <dbReference type="ARBA" id="ARBA00022989"/>
    </source>
</evidence>
<dbReference type="HOGENOM" id="CLU_016047_0_2_11"/>
<reference evidence="9 10" key="1">
    <citation type="journal article" date="2015" name="Genome Announc.">
        <title>Complete Genome Sequencing of Protease-Producing Novel Arthrobacter sp. Strain IHBB 11108 Using PacBio Single-Molecule Real-Time Sequencing Technology.</title>
        <authorList>
            <person name="Kiran S."/>
            <person name="Swarnkar M.K."/>
            <person name="Pal M."/>
            <person name="Thakur R."/>
            <person name="Tewari R."/>
            <person name="Singh A.K."/>
            <person name="Gulati A."/>
        </authorList>
    </citation>
    <scope>NUCLEOTIDE SEQUENCE [LARGE SCALE GENOMIC DNA]</scope>
    <source>
        <strain evidence="9 10">IHBB 11108</strain>
    </source>
</reference>
<dbReference type="InterPro" id="IPR051393">
    <property type="entry name" value="ABC_transporter_permease"/>
</dbReference>
<keyword evidence="6 7" id="KW-0472">Membrane</keyword>
<keyword evidence="5 7" id="KW-1133">Transmembrane helix</keyword>
<name>A0A0D4BVX5_9MICC</name>
<organism evidence="9 10">
    <name type="scientific">Psychromicrobium lacuslunae</name>
    <dbReference type="NCBI Taxonomy" id="1618207"/>
    <lineage>
        <taxon>Bacteria</taxon>
        <taxon>Bacillati</taxon>
        <taxon>Actinomycetota</taxon>
        <taxon>Actinomycetes</taxon>
        <taxon>Micrococcales</taxon>
        <taxon>Micrococcaceae</taxon>
        <taxon>Psychromicrobium</taxon>
    </lineage>
</organism>
<evidence type="ECO:0000256" key="6">
    <source>
        <dbReference type="ARBA" id="ARBA00023136"/>
    </source>
</evidence>
<gene>
    <name evidence="9" type="ORF">UM93_01745</name>
</gene>
<feature type="transmembrane region" description="Helical" evidence="7">
    <location>
        <begin position="172"/>
        <end position="195"/>
    </location>
</feature>
<evidence type="ECO:0000256" key="4">
    <source>
        <dbReference type="ARBA" id="ARBA00022692"/>
    </source>
</evidence>
<feature type="transmembrane region" description="Helical" evidence="7">
    <location>
        <begin position="124"/>
        <end position="144"/>
    </location>
</feature>
<sequence>MTVQLSRTAGRREVETKRVSLSERKQRRAAFWFLLPDSLGLLIFVAVPMLLAIGLGFFSVDGFGHAEFIGFGNYLRMAADPQFWSSTGVTLLYLVIVVPAIFVVGLGLALLVQQRIPFIGVIRSALFVPYVISLVVIAMVWQFMLTDKVGVLNGFLELFGIHGLSFLGDPQLTLGTVVVITVWFQMGYYMIIFLAGLQDIPGELYEAARIDGASAWQRFRFITLPLLRPTSFFVLITSTIAVVTGGFDLVYVLTNGGPSGATSLLIFYIYQQAFLYGELGYAAAIGSLLIVVLMAWSLLMFKLTKGGRFDND</sequence>
<protein>
    <submittedName>
        <fullName evidence="9">Sugar ABC transporter permease</fullName>
    </submittedName>
</protein>
<keyword evidence="2 7" id="KW-0813">Transport</keyword>
<accession>A0A0D4BVX5</accession>
<dbReference type="STRING" id="1618207.UM93_01745"/>
<feature type="transmembrane region" description="Helical" evidence="7">
    <location>
        <begin position="273"/>
        <end position="299"/>
    </location>
</feature>